<dbReference type="EMBL" id="SDVB01000065">
    <property type="protein sequence ID" value="RYC26351.1"/>
    <property type="molecule type" value="Genomic_DNA"/>
</dbReference>
<protein>
    <submittedName>
        <fullName evidence="2">Uncharacterized protein</fullName>
    </submittedName>
</protein>
<keyword evidence="1" id="KW-1133">Transmembrane helix</keyword>
<feature type="transmembrane region" description="Helical" evidence="1">
    <location>
        <begin position="77"/>
        <end position="99"/>
    </location>
</feature>
<evidence type="ECO:0000313" key="3">
    <source>
        <dbReference type="Proteomes" id="UP000291088"/>
    </source>
</evidence>
<feature type="transmembrane region" description="Helical" evidence="1">
    <location>
        <begin position="46"/>
        <end position="70"/>
    </location>
</feature>
<proteinExistence type="predicted"/>
<evidence type="ECO:0000313" key="2">
    <source>
        <dbReference type="EMBL" id="RYC26351.1"/>
    </source>
</evidence>
<accession>A0A4Q2TWF0</accession>
<feature type="transmembrane region" description="Helical" evidence="1">
    <location>
        <begin position="105"/>
        <end position="127"/>
    </location>
</feature>
<feature type="transmembrane region" description="Helical" evidence="1">
    <location>
        <begin position="12"/>
        <end position="34"/>
    </location>
</feature>
<keyword evidence="1" id="KW-0812">Transmembrane</keyword>
<keyword evidence="3" id="KW-1185">Reference proteome</keyword>
<keyword evidence="1" id="KW-0472">Membrane</keyword>
<reference evidence="2 3" key="1">
    <citation type="submission" date="2019-01" db="EMBL/GenBank/DDBJ databases">
        <authorList>
            <person name="Deng T."/>
        </authorList>
    </citation>
    <scope>NUCLEOTIDE SEQUENCE [LARGE SCALE GENOMIC DNA]</scope>
    <source>
        <strain evidence="2 3">F8825</strain>
    </source>
</reference>
<dbReference type="OrthoDB" id="1122739at2"/>
<dbReference type="AlphaFoldDB" id="A0A4Q2TWF0"/>
<sequence length="137" mass="14590">MASATGFSRAATIFGGVAVLFGIATVISGGSNILTLWQAPGSALKIVPFVLFFNFAAGFAYVAAGIGMILKRRWARTLAIAIAAANVLVLAGLAIWILSDRPYEMRTVVAMSFRTVFWLAAAILSLPENKARRQNGR</sequence>
<name>A0A4Q2TWF0_9HYPH</name>
<organism evidence="2 3">
    <name type="scientific">Ciceribacter ferrooxidans</name>
    <dbReference type="NCBI Taxonomy" id="2509717"/>
    <lineage>
        <taxon>Bacteria</taxon>
        <taxon>Pseudomonadati</taxon>
        <taxon>Pseudomonadota</taxon>
        <taxon>Alphaproteobacteria</taxon>
        <taxon>Hyphomicrobiales</taxon>
        <taxon>Rhizobiaceae</taxon>
        <taxon>Ciceribacter</taxon>
    </lineage>
</organism>
<evidence type="ECO:0000256" key="1">
    <source>
        <dbReference type="SAM" id="Phobius"/>
    </source>
</evidence>
<comment type="caution">
    <text evidence="2">The sequence shown here is derived from an EMBL/GenBank/DDBJ whole genome shotgun (WGS) entry which is preliminary data.</text>
</comment>
<gene>
    <name evidence="2" type="ORF">EUU22_01845</name>
</gene>
<dbReference type="Proteomes" id="UP000291088">
    <property type="component" value="Unassembled WGS sequence"/>
</dbReference>